<dbReference type="AlphaFoldDB" id="A0A3R8Q8U9"/>
<dbReference type="SUPFAM" id="SSF53271">
    <property type="entry name" value="PRTase-like"/>
    <property type="match status" value="1"/>
</dbReference>
<reference evidence="3 4" key="1">
    <citation type="submission" date="2018-12" db="EMBL/GenBank/DDBJ databases">
        <authorList>
            <person name="Kim S.-J."/>
            <person name="Jung G.-Y."/>
        </authorList>
    </citation>
    <scope>NUCLEOTIDE SEQUENCE [LARGE SCALE GENOMIC DNA]</scope>
    <source>
        <strain evidence="3 4">03SU3-P</strain>
    </source>
</reference>
<evidence type="ECO:0000256" key="1">
    <source>
        <dbReference type="ARBA" id="ARBA00008007"/>
    </source>
</evidence>
<protein>
    <submittedName>
        <fullName evidence="3">ComF family protein</fullName>
    </submittedName>
</protein>
<dbReference type="CDD" id="cd06223">
    <property type="entry name" value="PRTases_typeI"/>
    <property type="match status" value="1"/>
</dbReference>
<dbReference type="InterPro" id="IPR044005">
    <property type="entry name" value="DZR_2"/>
</dbReference>
<proteinExistence type="inferred from homology"/>
<dbReference type="InterPro" id="IPR000836">
    <property type="entry name" value="PRTase_dom"/>
</dbReference>
<dbReference type="PANTHER" id="PTHR47505">
    <property type="entry name" value="DNA UTILIZATION PROTEIN YHGH"/>
    <property type="match status" value="1"/>
</dbReference>
<evidence type="ECO:0000259" key="2">
    <source>
        <dbReference type="Pfam" id="PF18912"/>
    </source>
</evidence>
<gene>
    <name evidence="3" type="ORF">D7D48_02750</name>
</gene>
<comment type="similarity">
    <text evidence="1">Belongs to the ComF/GntX family.</text>
</comment>
<keyword evidence="4" id="KW-1185">Reference proteome</keyword>
<dbReference type="Proteomes" id="UP000268553">
    <property type="component" value="Unassembled WGS sequence"/>
</dbReference>
<dbReference type="InterPro" id="IPR029057">
    <property type="entry name" value="PRTase-like"/>
</dbReference>
<feature type="domain" description="Double zinc ribbon" evidence="2">
    <location>
        <begin position="12"/>
        <end position="69"/>
    </location>
</feature>
<organism evidence="3 4">
    <name type="scientific">Sphingorhabdus wooponensis</name>
    <dbReference type="NCBI Taxonomy" id="940136"/>
    <lineage>
        <taxon>Bacteria</taxon>
        <taxon>Pseudomonadati</taxon>
        <taxon>Pseudomonadota</taxon>
        <taxon>Alphaproteobacteria</taxon>
        <taxon>Sphingomonadales</taxon>
        <taxon>Sphingomonadaceae</taxon>
        <taxon>Sphingorhabdus</taxon>
    </lineage>
</organism>
<dbReference type="PANTHER" id="PTHR47505:SF1">
    <property type="entry name" value="DNA UTILIZATION PROTEIN YHGH"/>
    <property type="match status" value="1"/>
</dbReference>
<sequence length="255" mass="27982">MAKGSHIFHSMLNWVLPERCPCCGIITAAGGPFCMECWQKLEFLGPPWCRGCAAPFEFDRGADAYCAACIANPPRHDGIRAAVKYDDLSAQVALRLKYGGKIGLARVIAHQLLRHVPEEKDQLIITPVPLHWTRIWSRSFNQSGLIGKQLADLTGIAFVPDILVRHKRTPSLRGLDPKRRRKAVASAFAVHPKYKGTLKGRKIILIDDVLTTGATSDGCVAVLKRDGAKWVQIFCWARALRGGGGQADIATSFDA</sequence>
<dbReference type="Gene3D" id="3.40.50.2020">
    <property type="match status" value="1"/>
</dbReference>
<comment type="caution">
    <text evidence="3">The sequence shown here is derived from an EMBL/GenBank/DDBJ whole genome shotgun (WGS) entry which is preliminary data.</text>
</comment>
<name>A0A3R8Q8U9_9SPHN</name>
<dbReference type="OrthoDB" id="9779910at2"/>
<dbReference type="Pfam" id="PF18912">
    <property type="entry name" value="DZR_2"/>
    <property type="match status" value="1"/>
</dbReference>
<evidence type="ECO:0000313" key="3">
    <source>
        <dbReference type="EMBL" id="RRQ51827.1"/>
    </source>
</evidence>
<dbReference type="EMBL" id="RWJI01000001">
    <property type="protein sequence ID" value="RRQ51827.1"/>
    <property type="molecule type" value="Genomic_DNA"/>
</dbReference>
<evidence type="ECO:0000313" key="4">
    <source>
        <dbReference type="Proteomes" id="UP000268553"/>
    </source>
</evidence>
<dbReference type="InterPro" id="IPR051910">
    <property type="entry name" value="ComF/GntX_DNA_util-trans"/>
</dbReference>
<accession>A0A3R8Q8U9</accession>